<protein>
    <recommendedName>
        <fullName evidence="1">Mor transcription activator domain-containing protein</fullName>
    </recommendedName>
</protein>
<organism evidence="2 3">
    <name type="scientific">[Clostridium] clostridioforme 90A8</name>
    <dbReference type="NCBI Taxonomy" id="999408"/>
    <lineage>
        <taxon>Bacteria</taxon>
        <taxon>Bacillati</taxon>
        <taxon>Bacillota</taxon>
        <taxon>Clostridia</taxon>
        <taxon>Lachnospirales</taxon>
        <taxon>Lachnospiraceae</taxon>
        <taxon>Enterocloster</taxon>
    </lineage>
</organism>
<sequence>MLEEMKARGEGMAGIYKDIAEIVGEEAAEALYRNFRGQQVVFPNKLYSSAYTAQKIREEFNGKNVKELALKYGFTEIWVRTLLKTGNERI</sequence>
<dbReference type="EMBL" id="AGYR01000083">
    <property type="protein sequence ID" value="ENZ05171.1"/>
    <property type="molecule type" value="Genomic_DNA"/>
</dbReference>
<evidence type="ECO:0000259" key="1">
    <source>
        <dbReference type="Pfam" id="PF08765"/>
    </source>
</evidence>
<gene>
    <name evidence="2" type="ORF">HMPREF1090_05754</name>
</gene>
<feature type="domain" description="Mor transcription activator" evidence="1">
    <location>
        <begin position="13"/>
        <end position="85"/>
    </location>
</feature>
<evidence type="ECO:0000313" key="3">
    <source>
        <dbReference type="Proteomes" id="UP000013085"/>
    </source>
</evidence>
<proteinExistence type="predicted"/>
<dbReference type="InterPro" id="IPR014875">
    <property type="entry name" value="Mor_transcription_activator"/>
</dbReference>
<name>A0A0E2HES5_9FIRM</name>
<dbReference type="InterPro" id="IPR009057">
    <property type="entry name" value="Homeodomain-like_sf"/>
</dbReference>
<comment type="caution">
    <text evidence="2">The sequence shown here is derived from an EMBL/GenBank/DDBJ whole genome shotgun (WGS) entry which is preliminary data.</text>
</comment>
<dbReference type="Pfam" id="PF08765">
    <property type="entry name" value="Mor"/>
    <property type="match status" value="1"/>
</dbReference>
<dbReference type="Gene3D" id="1.10.10.60">
    <property type="entry name" value="Homeodomain-like"/>
    <property type="match status" value="1"/>
</dbReference>
<dbReference type="RefSeq" id="WP_002595138.1">
    <property type="nucleotide sequence ID" value="NZ_KB851004.1"/>
</dbReference>
<dbReference type="HOGENOM" id="CLU_141450_2_2_9"/>
<dbReference type="AlphaFoldDB" id="A0A0E2HES5"/>
<reference evidence="2 3" key="1">
    <citation type="submission" date="2013-01" db="EMBL/GenBank/DDBJ databases">
        <title>The Genome Sequence of Clostridium clostridioforme 90A8.</title>
        <authorList>
            <consortium name="The Broad Institute Genome Sequencing Platform"/>
            <person name="Earl A."/>
            <person name="Ward D."/>
            <person name="Feldgarden M."/>
            <person name="Gevers D."/>
            <person name="Courvalin P."/>
            <person name="Lambert T."/>
            <person name="Walker B."/>
            <person name="Young S.K."/>
            <person name="Zeng Q."/>
            <person name="Gargeya S."/>
            <person name="Fitzgerald M."/>
            <person name="Haas B."/>
            <person name="Abouelleil A."/>
            <person name="Alvarado L."/>
            <person name="Arachchi H.M."/>
            <person name="Berlin A.M."/>
            <person name="Chapman S.B."/>
            <person name="Dewar J."/>
            <person name="Goldberg J."/>
            <person name="Griggs A."/>
            <person name="Gujja S."/>
            <person name="Hansen M."/>
            <person name="Howarth C."/>
            <person name="Imamovic A."/>
            <person name="Larimer J."/>
            <person name="McCowan C."/>
            <person name="Murphy C."/>
            <person name="Neiman D."/>
            <person name="Pearson M."/>
            <person name="Priest M."/>
            <person name="Roberts A."/>
            <person name="Saif S."/>
            <person name="Shea T."/>
            <person name="Sisk P."/>
            <person name="Sykes S."/>
            <person name="Wortman J."/>
            <person name="Nusbaum C."/>
            <person name="Birren B."/>
        </authorList>
    </citation>
    <scope>NUCLEOTIDE SEQUENCE [LARGE SCALE GENOMIC DNA]</scope>
    <source>
        <strain evidence="2 3">90A8</strain>
    </source>
</reference>
<dbReference type="Proteomes" id="UP000013085">
    <property type="component" value="Unassembled WGS sequence"/>
</dbReference>
<dbReference type="SUPFAM" id="SSF46689">
    <property type="entry name" value="Homeodomain-like"/>
    <property type="match status" value="1"/>
</dbReference>
<dbReference type="PATRIC" id="fig|999408.3.peg.6160"/>
<accession>A0A0E2HES5</accession>
<evidence type="ECO:0000313" key="2">
    <source>
        <dbReference type="EMBL" id="ENZ05171.1"/>
    </source>
</evidence>